<evidence type="ECO:0000313" key="2">
    <source>
        <dbReference type="EMBL" id="TNN46526.1"/>
    </source>
</evidence>
<evidence type="ECO:0000313" key="3">
    <source>
        <dbReference type="Proteomes" id="UP000314294"/>
    </source>
</evidence>
<evidence type="ECO:0000256" key="1">
    <source>
        <dbReference type="SAM" id="MobiDB-lite"/>
    </source>
</evidence>
<accession>A0A4Z2FYZ2</accession>
<protein>
    <submittedName>
        <fullName evidence="2">Uncharacterized protein</fullName>
    </submittedName>
</protein>
<comment type="caution">
    <text evidence="2">The sequence shown here is derived from an EMBL/GenBank/DDBJ whole genome shotgun (WGS) entry which is preliminary data.</text>
</comment>
<feature type="compositionally biased region" description="Basic and acidic residues" evidence="1">
    <location>
        <begin position="14"/>
        <end position="29"/>
    </location>
</feature>
<keyword evidence="3" id="KW-1185">Reference proteome</keyword>
<name>A0A4Z2FYZ2_9TELE</name>
<sequence length="433" mass="47358">MMHGPPEAAPRTEVINHREPGRPPGDRPRLGPSSFEQESELFHPFLEISTHDLSPLGAQSRRDGDKPHFCPFSSQRSLFILNSQNLNSPHVDVWSRSAWMSYLFELRGLQHLLVGPLREQSGGLVERLQVVVTVQQQLLVQLLLLRMRMRMRMRKRLRRVQLPHAARAIHGGHAQLHVTVGLEVVVQVLVAASAPPAQPPRLPPLHGHLHLAAQGAQRRVDVQILEGATVAAEDVVEHRRQVEVAPQDVGAVRLRRHQGRLGGPHRLAAVLRRVLPLLADFLVRADILCAVVTLNQFALSVGATATATATAATVVVGRNPPAFEDAVDEHVFPGCAQSAKRAAAGQSLPEVTGLPRHRGIPVAAVSPAGGLDGESEPPLGKPSRFRYRLCWEDGQEGPGPLGRSGSALRMEKFWSQWRLVRLSSRGAQSDPVA</sequence>
<reference evidence="2 3" key="1">
    <citation type="submission" date="2019-03" db="EMBL/GenBank/DDBJ databases">
        <title>First draft genome of Liparis tanakae, snailfish: a comprehensive survey of snailfish specific genes.</title>
        <authorList>
            <person name="Kim W."/>
            <person name="Song I."/>
            <person name="Jeong J.-H."/>
            <person name="Kim D."/>
            <person name="Kim S."/>
            <person name="Ryu S."/>
            <person name="Song J.Y."/>
            <person name="Lee S.K."/>
        </authorList>
    </citation>
    <scope>NUCLEOTIDE SEQUENCE [LARGE SCALE GENOMIC DNA]</scope>
    <source>
        <tissue evidence="2">Muscle</tissue>
    </source>
</reference>
<feature type="region of interest" description="Disordered" evidence="1">
    <location>
        <begin position="1"/>
        <end position="35"/>
    </location>
</feature>
<gene>
    <name evidence="2" type="ORF">EYF80_043290</name>
</gene>
<organism evidence="2 3">
    <name type="scientific">Liparis tanakae</name>
    <name type="common">Tanaka's snailfish</name>
    <dbReference type="NCBI Taxonomy" id="230148"/>
    <lineage>
        <taxon>Eukaryota</taxon>
        <taxon>Metazoa</taxon>
        <taxon>Chordata</taxon>
        <taxon>Craniata</taxon>
        <taxon>Vertebrata</taxon>
        <taxon>Euteleostomi</taxon>
        <taxon>Actinopterygii</taxon>
        <taxon>Neopterygii</taxon>
        <taxon>Teleostei</taxon>
        <taxon>Neoteleostei</taxon>
        <taxon>Acanthomorphata</taxon>
        <taxon>Eupercaria</taxon>
        <taxon>Perciformes</taxon>
        <taxon>Cottioidei</taxon>
        <taxon>Cottales</taxon>
        <taxon>Liparidae</taxon>
        <taxon>Liparis</taxon>
    </lineage>
</organism>
<dbReference type="AlphaFoldDB" id="A0A4Z2FYZ2"/>
<dbReference type="EMBL" id="SRLO01000785">
    <property type="protein sequence ID" value="TNN46526.1"/>
    <property type="molecule type" value="Genomic_DNA"/>
</dbReference>
<proteinExistence type="predicted"/>
<dbReference type="Proteomes" id="UP000314294">
    <property type="component" value="Unassembled WGS sequence"/>
</dbReference>